<dbReference type="EMBL" id="GFDL01014289">
    <property type="protein sequence ID" value="JAV20756.1"/>
    <property type="molecule type" value="Transcribed_RNA"/>
</dbReference>
<proteinExistence type="predicted"/>
<organism evidence="3">
    <name type="scientific">Culex tarsalis</name>
    <name type="common">Encephalitis mosquito</name>
    <dbReference type="NCBI Taxonomy" id="7177"/>
    <lineage>
        <taxon>Eukaryota</taxon>
        <taxon>Metazoa</taxon>
        <taxon>Ecdysozoa</taxon>
        <taxon>Arthropoda</taxon>
        <taxon>Hexapoda</taxon>
        <taxon>Insecta</taxon>
        <taxon>Pterygota</taxon>
        <taxon>Neoptera</taxon>
        <taxon>Endopterygota</taxon>
        <taxon>Diptera</taxon>
        <taxon>Nematocera</taxon>
        <taxon>Culicoidea</taxon>
        <taxon>Culicidae</taxon>
        <taxon>Culicinae</taxon>
        <taxon>Culicini</taxon>
        <taxon>Culex</taxon>
        <taxon>Culex</taxon>
    </lineage>
</organism>
<evidence type="ECO:0000256" key="2">
    <source>
        <dbReference type="SAM" id="MobiDB-lite"/>
    </source>
</evidence>
<feature type="coiled-coil region" evidence="1">
    <location>
        <begin position="1040"/>
        <end position="1075"/>
    </location>
</feature>
<feature type="coiled-coil region" evidence="1">
    <location>
        <begin position="926"/>
        <end position="978"/>
    </location>
</feature>
<feature type="region of interest" description="Disordered" evidence="2">
    <location>
        <begin position="56"/>
        <end position="140"/>
    </location>
</feature>
<protein>
    <submittedName>
        <fullName evidence="3">Putative myosin-9</fullName>
    </submittedName>
</protein>
<feature type="region of interest" description="Disordered" evidence="2">
    <location>
        <begin position="782"/>
        <end position="837"/>
    </location>
</feature>
<feature type="coiled-coil region" evidence="1">
    <location>
        <begin position="460"/>
        <end position="515"/>
    </location>
</feature>
<feature type="coiled-coil region" evidence="1">
    <location>
        <begin position="172"/>
        <end position="227"/>
    </location>
</feature>
<feature type="region of interest" description="Disordered" evidence="2">
    <location>
        <begin position="680"/>
        <end position="699"/>
    </location>
</feature>
<evidence type="ECO:0000256" key="1">
    <source>
        <dbReference type="SAM" id="Coils"/>
    </source>
</evidence>
<feature type="compositionally biased region" description="Polar residues" evidence="2">
    <location>
        <begin position="65"/>
        <end position="78"/>
    </location>
</feature>
<feature type="compositionally biased region" description="Basic and acidic residues" evidence="2">
    <location>
        <begin position="826"/>
        <end position="837"/>
    </location>
</feature>
<sequence>MNGGGNPAVTLFSDPGQVQVANTSELQRAEEEEALEDQKRRQQELAAEVYNAFDDLIEDDHGNEDTLNSLSYASNYSEHPTDRDQQHQHPPPPAGVPSYSPAGHRFLDGIATKNGPPPAMASGSGDAHHHHQQHPQHAEVRHWKQLLESKTREFEHVTRQLHDKTREFDQKVNDLQKRLMLAEGERDRANMTRSQTHALLVESKTKVAEQEDRIGELKGKVRGLEEVNLKQEAELVNKNMMLQDALQKCRMLEQNAGQKATRHTDQLLKQAEEKYSAKVAMMQQQIDKLRGELEDRQHEVRRCEVRCEELQSLREQLMAERNETVQRLQDNLEESQHKCESLLAKTANLTGFGQDNMRLQTKVNALEQQTHDMQRTINTLTQRLETSNAELELMDSMLCAGGGDDAAADATAKRDDRTCTFAASRKNLLVGSTPINPNLKNTEDRVTKLKHELLICMNGQKEKRETIKRLETQLADRDREIQQLKKDESDALVQMNQYKEEAFRLGSKLKILEAELEKCYKKDPNNSKQSRSRSSFDKQDALEEKIFALQQEKLQLEDKLTKLDQDHARLQEKCKRLESETKSTDTVKLELEKQKFLLKDAQSECDRVKQLYIEISSCKDAVARELSVLKAQDAAHEMASLSEKVASLERALQLAELKCSEFGKLLEKEKVEHERLLRELHERQQDNASRREAAADKERKQAANSCKRCIDSLAEISKLEIQNLQLQNTCASHLREMSELKSALSESRATINDLHQKLDLKAERDQLIDDLKEKAAQFEEFMRNQNTSGSSSSGNSSTTRDSATSPQPQRPRRDQSVSTSPELQDGESRKVAREQEHKIREEMARAFAAEMKIIEEKFKGQFLKFEDNISGLRKELHDRTNELQVRNKEVEVLKFAIVNEREKITEILTKKNEEARALFDKQAEVMKKYRSELDSANLKVQFLESQLEEKRELIQAERDSMEKLIRQVTEERKQFHERELEVIEKFKEIEQEYNKSLEMVTEKYNTVKKTALNYKKYAEDKEQYMMKEYDRIKEGYNAALLKVQNRAKEALESKERSMQEKMSKLEAELYQARIKGGV</sequence>
<accession>A0A1Q3EZM7</accession>
<dbReference type="AlphaFoldDB" id="A0A1Q3EZM7"/>
<feature type="coiled-coil region" evidence="1">
    <location>
        <begin position="21"/>
        <end position="48"/>
    </location>
</feature>
<evidence type="ECO:0000313" key="3">
    <source>
        <dbReference type="EMBL" id="JAV20756.1"/>
    </source>
</evidence>
<feature type="coiled-coil region" evidence="1">
    <location>
        <begin position="539"/>
        <end position="580"/>
    </location>
</feature>
<name>A0A1Q3EZM7_CULTA</name>
<feature type="compositionally biased region" description="Low complexity" evidence="2">
    <location>
        <begin position="786"/>
        <end position="799"/>
    </location>
</feature>
<feature type="coiled-coil region" evidence="1">
    <location>
        <begin position="716"/>
        <end position="777"/>
    </location>
</feature>
<reference evidence="3" key="1">
    <citation type="submission" date="2017-01" db="EMBL/GenBank/DDBJ databases">
        <title>A deep insight into the sialotranscriptome of adult male and female Cluex tarsalis mosquitoes.</title>
        <authorList>
            <person name="Ribeiro J.M."/>
            <person name="Moreira F."/>
            <person name="Bernard K.A."/>
            <person name="Calvo E."/>
        </authorList>
    </citation>
    <scope>NUCLEOTIDE SEQUENCE</scope>
    <source>
        <strain evidence="3">Kern County</strain>
        <tissue evidence="3">Salivary glands</tissue>
    </source>
</reference>
<feature type="coiled-coil region" evidence="1">
    <location>
        <begin position="272"/>
        <end position="383"/>
    </location>
</feature>
<keyword evidence="1" id="KW-0175">Coiled coil</keyword>